<evidence type="ECO:0000256" key="5">
    <source>
        <dbReference type="ARBA" id="ARBA00022989"/>
    </source>
</evidence>
<evidence type="ECO:0000256" key="6">
    <source>
        <dbReference type="ARBA" id="ARBA00023136"/>
    </source>
</evidence>
<evidence type="ECO:0000256" key="7">
    <source>
        <dbReference type="SAM" id="Phobius"/>
    </source>
</evidence>
<name>A0A061DKB6_THECC</name>
<dbReference type="OMA" id="VINHEWS"/>
<comment type="subcellular location">
    <subcellularLocation>
        <location evidence="1">Membrane</location>
        <topology evidence="1">Single-pass membrane protein</topology>
    </subcellularLocation>
</comment>
<evidence type="ECO:0000313" key="10">
    <source>
        <dbReference type="EMBL" id="EOX92491.1"/>
    </source>
</evidence>
<dbReference type="Pfam" id="PF14416">
    <property type="entry name" value="PMR5N"/>
    <property type="match status" value="1"/>
</dbReference>
<evidence type="ECO:0000313" key="11">
    <source>
        <dbReference type="Proteomes" id="UP000026915"/>
    </source>
</evidence>
<dbReference type="PANTHER" id="PTHR32285">
    <property type="entry name" value="PROTEIN TRICHOME BIREFRINGENCE-LIKE 9-RELATED"/>
    <property type="match status" value="1"/>
</dbReference>
<keyword evidence="3 7" id="KW-0812">Transmembrane</keyword>
<evidence type="ECO:0000256" key="4">
    <source>
        <dbReference type="ARBA" id="ARBA00022968"/>
    </source>
</evidence>
<protein>
    <submittedName>
        <fullName evidence="10">Trichome birefringence-like 7</fullName>
    </submittedName>
</protein>
<feature type="transmembrane region" description="Helical" evidence="7">
    <location>
        <begin position="70"/>
        <end position="94"/>
    </location>
</feature>
<keyword evidence="5 7" id="KW-1133">Transmembrane helix</keyword>
<comment type="similarity">
    <text evidence="2">Belongs to the PC-esterase family. TBL subfamily.</text>
</comment>
<dbReference type="Pfam" id="PF13839">
    <property type="entry name" value="PC-Esterase"/>
    <property type="match status" value="1"/>
</dbReference>
<dbReference type="GO" id="GO:0016413">
    <property type="term" value="F:O-acetyltransferase activity"/>
    <property type="evidence" value="ECO:0000318"/>
    <property type="project" value="GO_Central"/>
</dbReference>
<proteinExistence type="inferred from homology"/>
<dbReference type="AlphaFoldDB" id="A0A061DKB6"/>
<dbReference type="HOGENOM" id="CLU_020953_0_1_1"/>
<dbReference type="Gramene" id="EOX92491">
    <property type="protein sequence ID" value="EOX92491"/>
    <property type="gene ID" value="TCM_001437"/>
</dbReference>
<dbReference type="FunCoup" id="A0A061DKB6">
    <property type="interactions" value="109"/>
</dbReference>
<feature type="domain" description="Trichome birefringence-like C-terminal" evidence="8">
    <location>
        <begin position="169"/>
        <end position="441"/>
    </location>
</feature>
<dbReference type="eggNOG" id="ENOG502QSWQ">
    <property type="taxonomic scope" value="Eukaryota"/>
</dbReference>
<dbReference type="PANTHER" id="PTHR32285:SF34">
    <property type="entry name" value="PROTEIN TRICHOME BEREFRINGENCE-LIKE 7"/>
    <property type="match status" value="1"/>
</dbReference>
<sequence length="455" mass="52449">MLVGIYWHYELIEMVNNFSRSTSFNRRALNVDSPRFLSIASPRALNLLSPKPLGFASPRVPHRLGWVSRLFPVLILIGALISFFIVIGGGYLYVLPSLSQAFLGYSVSKFNESSDVCDIFDGSWVIDDSYPLYNASECPYAEQGFNCLGNGRKDKDYLKWRWKPKNCDIPRFNVQNVLEMLRDKRIVFVGDSMSRTQWESLICLLITGVEDKKSVYEVNGNKITKRIRFLGVRFSSFNFTIEFFRSVFLVQHGWMPRHAPKRVRSTLKLDKLDDISNEWINADVLIFNTGQWWVPGKLFETGCYFQVENSVKLGMSIPTAFRTALGTWASWVENMIDANRTLVFFRTFEPSHWSEKSRRFCNVTQNPLSETEGRDQSIFSETIFKVIKNMTVPITVLHVTSMSAFRRDAHVGRWSDNPSVPDCSHWCLPGVPDVWNEIFLSYLLAAYEFPAVYKE</sequence>
<accession>A0A061DKB6</accession>
<dbReference type="Proteomes" id="UP000026915">
    <property type="component" value="Chromosome 1"/>
</dbReference>
<dbReference type="GO" id="GO:0016020">
    <property type="term" value="C:membrane"/>
    <property type="evidence" value="ECO:0007669"/>
    <property type="project" value="UniProtKB-SubCell"/>
</dbReference>
<keyword evidence="6 7" id="KW-0472">Membrane</keyword>
<dbReference type="InterPro" id="IPR025846">
    <property type="entry name" value="TBL_N"/>
</dbReference>
<evidence type="ECO:0000256" key="1">
    <source>
        <dbReference type="ARBA" id="ARBA00004167"/>
    </source>
</evidence>
<dbReference type="InterPro" id="IPR026057">
    <property type="entry name" value="TBL_C"/>
</dbReference>
<dbReference type="InterPro" id="IPR029962">
    <property type="entry name" value="TBL"/>
</dbReference>
<dbReference type="EMBL" id="CM001879">
    <property type="protein sequence ID" value="EOX92491.1"/>
    <property type="molecule type" value="Genomic_DNA"/>
</dbReference>
<evidence type="ECO:0000256" key="3">
    <source>
        <dbReference type="ARBA" id="ARBA00022692"/>
    </source>
</evidence>
<dbReference type="InParanoid" id="A0A061DKB6"/>
<evidence type="ECO:0000256" key="2">
    <source>
        <dbReference type="ARBA" id="ARBA00007727"/>
    </source>
</evidence>
<gene>
    <name evidence="10" type="ORF">TCM_001437</name>
</gene>
<evidence type="ECO:0000259" key="8">
    <source>
        <dbReference type="Pfam" id="PF13839"/>
    </source>
</evidence>
<keyword evidence="11" id="KW-1185">Reference proteome</keyword>
<reference evidence="10 11" key="1">
    <citation type="journal article" date="2013" name="Genome Biol.">
        <title>The genome sequence of the most widely cultivated cacao type and its use to identify candidate genes regulating pod color.</title>
        <authorList>
            <person name="Motamayor J.C."/>
            <person name="Mockaitis K."/>
            <person name="Schmutz J."/>
            <person name="Haiminen N."/>
            <person name="Iii D.L."/>
            <person name="Cornejo O."/>
            <person name="Findley S.D."/>
            <person name="Zheng P."/>
            <person name="Utro F."/>
            <person name="Royaert S."/>
            <person name="Saski C."/>
            <person name="Jenkins J."/>
            <person name="Podicheti R."/>
            <person name="Zhao M."/>
            <person name="Scheffler B.E."/>
            <person name="Stack J.C."/>
            <person name="Feltus F.A."/>
            <person name="Mustiga G.M."/>
            <person name="Amores F."/>
            <person name="Phillips W."/>
            <person name="Marelli J.P."/>
            <person name="May G.D."/>
            <person name="Shapiro H."/>
            <person name="Ma J."/>
            <person name="Bustamante C.D."/>
            <person name="Schnell R.J."/>
            <person name="Main D."/>
            <person name="Gilbert D."/>
            <person name="Parida L."/>
            <person name="Kuhn D.N."/>
        </authorList>
    </citation>
    <scope>NUCLEOTIDE SEQUENCE [LARGE SCALE GENOMIC DNA]</scope>
    <source>
        <strain evidence="11">cv. Matina 1-6</strain>
    </source>
</reference>
<evidence type="ECO:0000259" key="9">
    <source>
        <dbReference type="Pfam" id="PF14416"/>
    </source>
</evidence>
<feature type="domain" description="Trichome birefringence-like N-terminal" evidence="9">
    <location>
        <begin position="116"/>
        <end position="168"/>
    </location>
</feature>
<dbReference type="GO" id="GO:0005794">
    <property type="term" value="C:Golgi apparatus"/>
    <property type="evidence" value="ECO:0000318"/>
    <property type="project" value="GO_Central"/>
</dbReference>
<organism evidence="10 11">
    <name type="scientific">Theobroma cacao</name>
    <name type="common">Cacao</name>
    <name type="synonym">Cocoa</name>
    <dbReference type="NCBI Taxonomy" id="3641"/>
    <lineage>
        <taxon>Eukaryota</taxon>
        <taxon>Viridiplantae</taxon>
        <taxon>Streptophyta</taxon>
        <taxon>Embryophyta</taxon>
        <taxon>Tracheophyta</taxon>
        <taxon>Spermatophyta</taxon>
        <taxon>Magnoliopsida</taxon>
        <taxon>eudicotyledons</taxon>
        <taxon>Gunneridae</taxon>
        <taxon>Pentapetalae</taxon>
        <taxon>rosids</taxon>
        <taxon>malvids</taxon>
        <taxon>Malvales</taxon>
        <taxon>Malvaceae</taxon>
        <taxon>Byttnerioideae</taxon>
        <taxon>Theobroma</taxon>
    </lineage>
</organism>
<keyword evidence="4" id="KW-0735">Signal-anchor</keyword>